<dbReference type="PANTHER" id="PTHR34047:SF8">
    <property type="entry name" value="PROTEIN YKFC"/>
    <property type="match status" value="1"/>
</dbReference>
<evidence type="ECO:0000313" key="3">
    <source>
        <dbReference type="EMBL" id="MBG6288493.1"/>
    </source>
</evidence>
<dbReference type="RefSeq" id="WP_196912785.1">
    <property type="nucleotide sequence ID" value="NZ_JADTFC010000030.1"/>
</dbReference>
<proteinExistence type="inferred from homology"/>
<dbReference type="InterPro" id="IPR051083">
    <property type="entry name" value="GrpII_Intron_Splice-Mob/Def"/>
</dbReference>
<dbReference type="SUPFAM" id="SSF56672">
    <property type="entry name" value="DNA/RNA polymerases"/>
    <property type="match status" value="1"/>
</dbReference>
<feature type="domain" description="Reverse transcriptase" evidence="2">
    <location>
        <begin position="51"/>
        <end position="278"/>
    </location>
</feature>
<evidence type="ECO:0000259" key="2">
    <source>
        <dbReference type="PROSITE" id="PS50878"/>
    </source>
</evidence>
<organism evidence="3 4">
    <name type="scientific">Pseudomonas nitroreducens</name>
    <dbReference type="NCBI Taxonomy" id="46680"/>
    <lineage>
        <taxon>Bacteria</taxon>
        <taxon>Pseudomonadati</taxon>
        <taxon>Pseudomonadota</taxon>
        <taxon>Gammaproteobacteria</taxon>
        <taxon>Pseudomonadales</taxon>
        <taxon>Pseudomonadaceae</taxon>
        <taxon>Pseudomonas</taxon>
    </lineage>
</organism>
<name>A0ABS0KK90_PSENT</name>
<evidence type="ECO:0000313" key="4">
    <source>
        <dbReference type="Proteomes" id="UP000608450"/>
    </source>
</evidence>
<dbReference type="InterPro" id="IPR000477">
    <property type="entry name" value="RT_dom"/>
</dbReference>
<protein>
    <submittedName>
        <fullName evidence="3">RNA-dependent DNA polymerase</fullName>
    </submittedName>
</protein>
<dbReference type="InterPro" id="IPR043502">
    <property type="entry name" value="DNA/RNA_pol_sf"/>
</dbReference>
<dbReference type="PANTHER" id="PTHR34047">
    <property type="entry name" value="NUCLEAR INTRON MATURASE 1, MITOCHONDRIAL-RELATED"/>
    <property type="match status" value="1"/>
</dbReference>
<accession>A0ABS0KK90</accession>
<evidence type="ECO:0000256" key="1">
    <source>
        <dbReference type="ARBA" id="ARBA00034120"/>
    </source>
</evidence>
<dbReference type="EMBL" id="JADTFC010000030">
    <property type="protein sequence ID" value="MBG6288493.1"/>
    <property type="molecule type" value="Genomic_DNA"/>
</dbReference>
<reference evidence="3 4" key="1">
    <citation type="submission" date="2020-11" db="EMBL/GenBank/DDBJ databases">
        <title>Enhanced detection system for hospital associated transmission using whole genome sequencing surveillance.</title>
        <authorList>
            <person name="Harrison L.H."/>
            <person name="Van Tyne D."/>
            <person name="Marsh J.W."/>
            <person name="Griffith M.P."/>
            <person name="Snyder D.J."/>
            <person name="Cooper V.S."/>
            <person name="Mustapha M."/>
        </authorList>
    </citation>
    <scope>NUCLEOTIDE SEQUENCE [LARGE SCALE GENOMIC DNA]</scope>
    <source>
        <strain evidence="3 4">PSA00705</strain>
    </source>
</reference>
<keyword evidence="4" id="KW-1185">Reference proteome</keyword>
<comment type="similarity">
    <text evidence="1">Belongs to the bacterial reverse transcriptase family.</text>
</comment>
<dbReference type="PROSITE" id="PS50878">
    <property type="entry name" value="RT_POL"/>
    <property type="match status" value="1"/>
</dbReference>
<dbReference type="Pfam" id="PF00078">
    <property type="entry name" value="RVT_1"/>
    <property type="match status" value="1"/>
</dbReference>
<gene>
    <name evidence="3" type="ORF">I5I61_13660</name>
</gene>
<comment type="caution">
    <text evidence="3">The sequence shown here is derived from an EMBL/GenBank/DDBJ whole genome shotgun (WGS) entry which is preliminary data.</text>
</comment>
<sequence>MSSSAIFSKHFSEECLQEVYENSVVLSPATGIDNLTHKNFWPYLKKEIEISSRKALSGNYAFTRYKLKLISKGRGRSPREISIPTIRDRLVLKALCNFLFEIYSGVVKFELPQNMVKQAKDGIEAGCYNAFIKLDVENFYPSIRHDKLISRVRGKIRASNAISLISSALTTPTVANNYEGYLPAKIGIPQGLSISNVLAAIYLSKIDEKYGARSDIRYFRYVDDVFILCDYSDVSSISGEIIADFKKLGLKVHPAKESGGKSVYGRLGSGFDYLGYYFHGNRVSVREGSIRKIKESLISIFSSYKHSKGKSVGFLRWRLNLRVTGCVFKGKGKGWMFFFSEINDESLLHNLDRYVDSLIKRFGLTISPKSFVRTFFELRYSRYSTKYIPNFDAYNVPQMSSFLLEYFDQNTAGWVPERIKYEFEKKIAKQTKDLLEDIQAFGYS</sequence>
<dbReference type="Proteomes" id="UP000608450">
    <property type="component" value="Unassembled WGS sequence"/>
</dbReference>